<feature type="coiled-coil region" evidence="1">
    <location>
        <begin position="21"/>
        <end position="48"/>
    </location>
</feature>
<gene>
    <name evidence="2" type="ORF">FG904_01765</name>
</gene>
<accession>A0A5B7XVD4</accession>
<dbReference type="KEGG" id="mnh:FG904_01765"/>
<dbReference type="Proteomes" id="UP000305457">
    <property type="component" value="Chromosome"/>
</dbReference>
<dbReference type="OrthoDB" id="400602at2"/>
<dbReference type="EMBL" id="CP040825">
    <property type="protein sequence ID" value="QCZ36732.1"/>
    <property type="molecule type" value="Genomic_DNA"/>
</dbReference>
<organism evidence="2 3">
    <name type="scientific">Mycoplasma nasistruthionis</name>
    <dbReference type="NCBI Taxonomy" id="353852"/>
    <lineage>
        <taxon>Bacteria</taxon>
        <taxon>Bacillati</taxon>
        <taxon>Mycoplasmatota</taxon>
        <taxon>Mollicutes</taxon>
        <taxon>Mycoplasmataceae</taxon>
        <taxon>Mycoplasma</taxon>
    </lineage>
</organism>
<proteinExistence type="predicted"/>
<evidence type="ECO:0000313" key="3">
    <source>
        <dbReference type="Proteomes" id="UP000305457"/>
    </source>
</evidence>
<reference evidence="2 3" key="1">
    <citation type="submission" date="2019-06" db="EMBL/GenBank/DDBJ databases">
        <title>Mycoplasma sp. 2F1A isolated from ostrich.</title>
        <authorList>
            <person name="Spergser J."/>
        </authorList>
    </citation>
    <scope>NUCLEOTIDE SEQUENCE [LARGE SCALE GENOMIC DNA]</scope>
    <source>
        <strain evidence="2 3">2F1A</strain>
    </source>
</reference>
<keyword evidence="1" id="KW-0175">Coiled coil</keyword>
<dbReference type="RefSeq" id="WP_139592215.1">
    <property type="nucleotide sequence ID" value="NZ_CP040825.1"/>
</dbReference>
<dbReference type="AlphaFoldDB" id="A0A5B7XVD4"/>
<evidence type="ECO:0000313" key="2">
    <source>
        <dbReference type="EMBL" id="QCZ36732.1"/>
    </source>
</evidence>
<evidence type="ECO:0000256" key="1">
    <source>
        <dbReference type="SAM" id="Coils"/>
    </source>
</evidence>
<protein>
    <submittedName>
        <fullName evidence="2">Uncharacterized protein</fullName>
    </submittedName>
</protein>
<sequence length="70" mass="8339">MTYITLTLLSESGLIYQKYKLVSENQKIHDLEKKQRRLTLEVIRAKRELEVEQISILSKKKVLLHSQKEK</sequence>
<name>A0A5B7XVD4_9MOLU</name>